<comment type="caution">
    <text evidence="6">The sequence shown here is derived from an EMBL/GenBank/DDBJ whole genome shotgun (WGS) entry which is preliminary data.</text>
</comment>
<comment type="catalytic activity">
    <reaction evidence="1">
        <text>a 1,2-diacyl-sn-glycero-3-phospho-(1D-myo-inositol-4,5-bisphosphate) + H2O = 1D-myo-inositol 1,4,5-trisphosphate + a 1,2-diacyl-sn-glycerol + H(+)</text>
        <dbReference type="Rhea" id="RHEA:33179"/>
        <dbReference type="ChEBI" id="CHEBI:15377"/>
        <dbReference type="ChEBI" id="CHEBI:15378"/>
        <dbReference type="ChEBI" id="CHEBI:17815"/>
        <dbReference type="ChEBI" id="CHEBI:58456"/>
        <dbReference type="ChEBI" id="CHEBI:203600"/>
        <dbReference type="EC" id="3.1.4.11"/>
    </reaction>
</comment>
<dbReference type="InterPro" id="IPR017946">
    <property type="entry name" value="PLC-like_Pdiesterase_TIM-brl"/>
</dbReference>
<dbReference type="Proteomes" id="UP001180020">
    <property type="component" value="Unassembled WGS sequence"/>
</dbReference>
<dbReference type="Pfam" id="PF00388">
    <property type="entry name" value="PI-PLC-X"/>
    <property type="match status" value="1"/>
</dbReference>
<dbReference type="InterPro" id="IPR000008">
    <property type="entry name" value="C2_dom"/>
</dbReference>
<proteinExistence type="predicted"/>
<feature type="region of interest" description="Disordered" evidence="4">
    <location>
        <begin position="37"/>
        <end position="114"/>
    </location>
</feature>
<dbReference type="SMART" id="SM00239">
    <property type="entry name" value="C2"/>
    <property type="match status" value="1"/>
</dbReference>
<evidence type="ECO:0000256" key="2">
    <source>
        <dbReference type="ARBA" id="ARBA00004202"/>
    </source>
</evidence>
<dbReference type="InterPro" id="IPR035892">
    <property type="entry name" value="C2_domain_sf"/>
</dbReference>
<feature type="compositionally biased region" description="Basic and acidic residues" evidence="4">
    <location>
        <begin position="65"/>
        <end position="94"/>
    </location>
</feature>
<evidence type="ECO:0000313" key="6">
    <source>
        <dbReference type="EMBL" id="KAK1283358.1"/>
    </source>
</evidence>
<dbReference type="PROSITE" id="PS50004">
    <property type="entry name" value="C2"/>
    <property type="match status" value="1"/>
</dbReference>
<dbReference type="GO" id="GO:0048015">
    <property type="term" value="P:phosphatidylinositol-mediated signaling"/>
    <property type="evidence" value="ECO:0007669"/>
    <property type="project" value="TreeGrafter"/>
</dbReference>
<dbReference type="PANTHER" id="PTHR10336:SF204">
    <property type="entry name" value="PHOSPHOINOSITIDE PHOSPHOLIPASE C 4-RELATED"/>
    <property type="match status" value="1"/>
</dbReference>
<gene>
    <name evidence="6" type="primary">PLC4</name>
    <name evidence="6" type="ORF">QJS10_CPB21g01244</name>
</gene>
<dbReference type="GO" id="GO:0004435">
    <property type="term" value="F:phosphatidylinositol-4,5-bisphosphate phospholipase C activity"/>
    <property type="evidence" value="ECO:0007669"/>
    <property type="project" value="UniProtKB-EC"/>
</dbReference>
<organism evidence="6 7">
    <name type="scientific">Acorus calamus</name>
    <name type="common">Sweet flag</name>
    <dbReference type="NCBI Taxonomy" id="4465"/>
    <lineage>
        <taxon>Eukaryota</taxon>
        <taxon>Viridiplantae</taxon>
        <taxon>Streptophyta</taxon>
        <taxon>Embryophyta</taxon>
        <taxon>Tracheophyta</taxon>
        <taxon>Spermatophyta</taxon>
        <taxon>Magnoliopsida</taxon>
        <taxon>Liliopsida</taxon>
        <taxon>Acoraceae</taxon>
        <taxon>Acorus</taxon>
    </lineage>
</organism>
<dbReference type="InterPro" id="IPR000909">
    <property type="entry name" value="PLipase_C_PInositol-sp_X_dom"/>
</dbReference>
<dbReference type="PROSITE" id="PS50007">
    <property type="entry name" value="PIPLC_X_DOMAIN"/>
    <property type="match status" value="1"/>
</dbReference>
<dbReference type="GO" id="GO:0006629">
    <property type="term" value="P:lipid metabolic process"/>
    <property type="evidence" value="ECO:0007669"/>
    <property type="project" value="InterPro"/>
</dbReference>
<protein>
    <submittedName>
        <fullName evidence="6">Phosphoinositide phospholipase C 4</fullName>
    </submittedName>
</protein>
<comment type="subcellular location">
    <subcellularLocation>
        <location evidence="2">Cell membrane</location>
        <topology evidence="2">Peripheral membrane protein</topology>
    </subcellularLocation>
</comment>
<dbReference type="EMBL" id="JAUJYO010000021">
    <property type="protein sequence ID" value="KAK1283358.1"/>
    <property type="molecule type" value="Genomic_DNA"/>
</dbReference>
<keyword evidence="7" id="KW-1185">Reference proteome</keyword>
<dbReference type="PANTHER" id="PTHR10336">
    <property type="entry name" value="PHOSPHOINOSITIDE-SPECIFIC PHOSPHOLIPASE C FAMILY PROTEIN"/>
    <property type="match status" value="1"/>
</dbReference>
<dbReference type="CDD" id="cd00275">
    <property type="entry name" value="C2_PLC_like"/>
    <property type="match status" value="1"/>
</dbReference>
<dbReference type="SUPFAM" id="SSF49562">
    <property type="entry name" value="C2 domain (Calcium/lipid-binding domain, CaLB)"/>
    <property type="match status" value="1"/>
</dbReference>
<dbReference type="SUPFAM" id="SSF51695">
    <property type="entry name" value="PLC-like phosphodiesterases"/>
    <property type="match status" value="1"/>
</dbReference>
<reference evidence="6" key="2">
    <citation type="submission" date="2023-06" db="EMBL/GenBank/DDBJ databases">
        <authorList>
            <person name="Ma L."/>
            <person name="Liu K.-W."/>
            <person name="Li Z."/>
            <person name="Hsiao Y.-Y."/>
            <person name="Qi Y."/>
            <person name="Fu T."/>
            <person name="Tang G."/>
            <person name="Zhang D."/>
            <person name="Sun W.-H."/>
            <person name="Liu D.-K."/>
            <person name="Li Y."/>
            <person name="Chen G.-Z."/>
            <person name="Liu X.-D."/>
            <person name="Liao X.-Y."/>
            <person name="Jiang Y.-T."/>
            <person name="Yu X."/>
            <person name="Hao Y."/>
            <person name="Huang J."/>
            <person name="Zhao X.-W."/>
            <person name="Ke S."/>
            <person name="Chen Y.-Y."/>
            <person name="Wu W.-L."/>
            <person name="Hsu J.-L."/>
            <person name="Lin Y.-F."/>
            <person name="Huang M.-D."/>
            <person name="Li C.-Y."/>
            <person name="Huang L."/>
            <person name="Wang Z.-W."/>
            <person name="Zhao X."/>
            <person name="Zhong W.-Y."/>
            <person name="Peng D.-H."/>
            <person name="Ahmad S."/>
            <person name="Lan S."/>
            <person name="Zhang J.-S."/>
            <person name="Tsai W.-C."/>
            <person name="Van De Peer Y."/>
            <person name="Liu Z.-J."/>
        </authorList>
    </citation>
    <scope>NUCLEOTIDE SEQUENCE</scope>
    <source>
        <strain evidence="6">CP</strain>
        <tissue evidence="6">Leaves</tissue>
    </source>
</reference>
<evidence type="ECO:0000259" key="5">
    <source>
        <dbReference type="PROSITE" id="PS50004"/>
    </source>
</evidence>
<dbReference type="GO" id="GO:0051209">
    <property type="term" value="P:release of sequestered calcium ion into cytosol"/>
    <property type="evidence" value="ECO:0007669"/>
    <property type="project" value="TreeGrafter"/>
</dbReference>
<sequence length="231" mass="26245">MEEHAFSASEYLVIITLEDHLTPDLQAEVAKIILSTKPPKEYRESKITTDKGSGSINAKEDDEEAWGKEVRDQKSHLDNEDRNDRDGSEHIHDEEDHDDDDPTSNKTTTPKYKRLITIHVGKPKGGLHEALREDPHKVRRLSLSEQELVKASKSHSMKLVEIDGVPADTILQKTKIIEDNWIPVWNEEFTFPLIVPEFALLRIEVCDYDPLEMDGFGGQTCLPVPELRTGV</sequence>
<evidence type="ECO:0000313" key="7">
    <source>
        <dbReference type="Proteomes" id="UP001180020"/>
    </source>
</evidence>
<reference evidence="6" key="1">
    <citation type="journal article" date="2023" name="Nat. Commun.">
        <title>Diploid and tetraploid genomes of Acorus and the evolution of monocots.</title>
        <authorList>
            <person name="Ma L."/>
            <person name="Liu K.W."/>
            <person name="Li Z."/>
            <person name="Hsiao Y.Y."/>
            <person name="Qi Y."/>
            <person name="Fu T."/>
            <person name="Tang G.D."/>
            <person name="Zhang D."/>
            <person name="Sun W.H."/>
            <person name="Liu D.K."/>
            <person name="Li Y."/>
            <person name="Chen G.Z."/>
            <person name="Liu X.D."/>
            <person name="Liao X.Y."/>
            <person name="Jiang Y.T."/>
            <person name="Yu X."/>
            <person name="Hao Y."/>
            <person name="Huang J."/>
            <person name="Zhao X.W."/>
            <person name="Ke S."/>
            <person name="Chen Y.Y."/>
            <person name="Wu W.L."/>
            <person name="Hsu J.L."/>
            <person name="Lin Y.F."/>
            <person name="Huang M.D."/>
            <person name="Li C.Y."/>
            <person name="Huang L."/>
            <person name="Wang Z.W."/>
            <person name="Zhao X."/>
            <person name="Zhong W.Y."/>
            <person name="Peng D.H."/>
            <person name="Ahmad S."/>
            <person name="Lan S."/>
            <person name="Zhang J.S."/>
            <person name="Tsai W.C."/>
            <person name="Van de Peer Y."/>
            <person name="Liu Z.J."/>
        </authorList>
    </citation>
    <scope>NUCLEOTIDE SEQUENCE</scope>
    <source>
        <strain evidence="6">CP</strain>
    </source>
</reference>
<name>A0AAV9C4Y7_ACOCL</name>
<evidence type="ECO:0000256" key="4">
    <source>
        <dbReference type="SAM" id="MobiDB-lite"/>
    </source>
</evidence>
<feature type="domain" description="C2" evidence="5">
    <location>
        <begin position="123"/>
        <end position="231"/>
    </location>
</feature>
<keyword evidence="3" id="KW-0807">Transducer</keyword>
<evidence type="ECO:0000256" key="1">
    <source>
        <dbReference type="ARBA" id="ARBA00001195"/>
    </source>
</evidence>
<dbReference type="InterPro" id="IPR001192">
    <property type="entry name" value="PI-PLC_fam"/>
</dbReference>
<dbReference type="AlphaFoldDB" id="A0AAV9C4Y7"/>
<dbReference type="Pfam" id="PF00168">
    <property type="entry name" value="C2"/>
    <property type="match status" value="1"/>
</dbReference>
<accession>A0AAV9C4Y7</accession>
<evidence type="ECO:0000256" key="3">
    <source>
        <dbReference type="ARBA" id="ARBA00023224"/>
    </source>
</evidence>
<dbReference type="Gene3D" id="2.60.40.150">
    <property type="entry name" value="C2 domain"/>
    <property type="match status" value="1"/>
</dbReference>
<dbReference type="GO" id="GO:0005886">
    <property type="term" value="C:plasma membrane"/>
    <property type="evidence" value="ECO:0007669"/>
    <property type="project" value="UniProtKB-SubCell"/>
</dbReference>
<feature type="compositionally biased region" description="Basic and acidic residues" evidence="4">
    <location>
        <begin position="38"/>
        <end position="49"/>
    </location>
</feature>